<organism evidence="1">
    <name type="scientific">Arundo donax</name>
    <name type="common">Giant reed</name>
    <name type="synonym">Donax arundinaceus</name>
    <dbReference type="NCBI Taxonomy" id="35708"/>
    <lineage>
        <taxon>Eukaryota</taxon>
        <taxon>Viridiplantae</taxon>
        <taxon>Streptophyta</taxon>
        <taxon>Embryophyta</taxon>
        <taxon>Tracheophyta</taxon>
        <taxon>Spermatophyta</taxon>
        <taxon>Magnoliopsida</taxon>
        <taxon>Liliopsida</taxon>
        <taxon>Poales</taxon>
        <taxon>Poaceae</taxon>
        <taxon>PACMAD clade</taxon>
        <taxon>Arundinoideae</taxon>
        <taxon>Arundineae</taxon>
        <taxon>Arundo</taxon>
    </lineage>
</organism>
<evidence type="ECO:0000313" key="1">
    <source>
        <dbReference type="EMBL" id="JAD49559.1"/>
    </source>
</evidence>
<dbReference type="EMBL" id="GBRH01248336">
    <property type="protein sequence ID" value="JAD49559.1"/>
    <property type="molecule type" value="Transcribed_RNA"/>
</dbReference>
<reference evidence="1" key="2">
    <citation type="journal article" date="2015" name="Data Brief">
        <title>Shoot transcriptome of the giant reed, Arundo donax.</title>
        <authorList>
            <person name="Barrero R.A."/>
            <person name="Guerrero F.D."/>
            <person name="Moolhuijzen P."/>
            <person name="Goolsby J.A."/>
            <person name="Tidwell J."/>
            <person name="Bellgard S.E."/>
            <person name="Bellgard M.I."/>
        </authorList>
    </citation>
    <scope>NUCLEOTIDE SEQUENCE</scope>
    <source>
        <tissue evidence="1">Shoot tissue taken approximately 20 cm above the soil surface</tissue>
    </source>
</reference>
<sequence>MALLGTRATKLGARSASVSHVTTYPSKFWCLFHCPQESWWPLKT</sequence>
<proteinExistence type="predicted"/>
<protein>
    <submittedName>
        <fullName evidence="1">Uncharacterized protein</fullName>
    </submittedName>
</protein>
<dbReference type="AlphaFoldDB" id="A0A0A9AD46"/>
<name>A0A0A9AD46_ARUDO</name>
<reference evidence="1" key="1">
    <citation type="submission" date="2014-09" db="EMBL/GenBank/DDBJ databases">
        <authorList>
            <person name="Magalhaes I.L.F."/>
            <person name="Oliveira U."/>
            <person name="Santos F.R."/>
            <person name="Vidigal T.H.D.A."/>
            <person name="Brescovit A.D."/>
            <person name="Santos A.J."/>
        </authorList>
    </citation>
    <scope>NUCLEOTIDE SEQUENCE</scope>
    <source>
        <tissue evidence="1">Shoot tissue taken approximately 20 cm above the soil surface</tissue>
    </source>
</reference>
<accession>A0A0A9AD46</accession>